<dbReference type="EMBL" id="JAQQXR010000015">
    <property type="protein sequence ID" value="MDC8760580.1"/>
    <property type="molecule type" value="Genomic_DNA"/>
</dbReference>
<reference evidence="2 3" key="1">
    <citation type="submission" date="2022-10" db="EMBL/GenBank/DDBJ databases">
        <title>Janthinobacterium sp. hw3 Genome sequencing.</title>
        <authorList>
            <person name="Park S."/>
        </authorList>
    </citation>
    <scope>NUCLEOTIDE SEQUENCE [LARGE SCALE GENOMIC DNA]</scope>
    <source>
        <strain evidence="3">hw3</strain>
    </source>
</reference>
<name>A0ABT5K6E9_9BURK</name>
<dbReference type="Proteomes" id="UP001221208">
    <property type="component" value="Unassembled WGS sequence"/>
</dbReference>
<accession>A0ABT5K6E9</accession>
<keyword evidence="3" id="KW-1185">Reference proteome</keyword>
<feature type="region of interest" description="Disordered" evidence="1">
    <location>
        <begin position="57"/>
        <end position="79"/>
    </location>
</feature>
<evidence type="ECO:0000313" key="2">
    <source>
        <dbReference type="EMBL" id="MDC8760580.1"/>
    </source>
</evidence>
<dbReference type="Pfam" id="PF08895">
    <property type="entry name" value="DUF1840"/>
    <property type="match status" value="1"/>
</dbReference>
<comment type="caution">
    <text evidence="2">The sequence shown here is derived from an EMBL/GenBank/DDBJ whole genome shotgun (WGS) entry which is preliminary data.</text>
</comment>
<dbReference type="RefSeq" id="WP_273674445.1">
    <property type="nucleotide sequence ID" value="NZ_JAQQXR010000015.1"/>
</dbReference>
<evidence type="ECO:0000313" key="3">
    <source>
        <dbReference type="Proteomes" id="UP001221208"/>
    </source>
</evidence>
<sequence length="114" mass="13021">MLISFKSKYSPDVLMYQEHAQPILDLLHKSPARGIITAAEVPEALATLEREVIESRLRQQQEAEQEAAAQEKDENDELREQIKARRIDFGTRAFPLMEMLRSAKAEGKDIVWGV</sequence>
<protein>
    <submittedName>
        <fullName evidence="2">DUF1840 domain-containing protein</fullName>
    </submittedName>
</protein>
<dbReference type="InterPro" id="IPR014991">
    <property type="entry name" value="DUF1840"/>
</dbReference>
<organism evidence="2 3">
    <name type="scientific">Janthinobacterium fluminis</name>
    <dbReference type="NCBI Taxonomy" id="2987524"/>
    <lineage>
        <taxon>Bacteria</taxon>
        <taxon>Pseudomonadati</taxon>
        <taxon>Pseudomonadota</taxon>
        <taxon>Betaproteobacteria</taxon>
        <taxon>Burkholderiales</taxon>
        <taxon>Oxalobacteraceae</taxon>
        <taxon>Janthinobacterium</taxon>
    </lineage>
</organism>
<gene>
    <name evidence="2" type="ORF">OIK44_23625</name>
</gene>
<evidence type="ECO:0000256" key="1">
    <source>
        <dbReference type="SAM" id="MobiDB-lite"/>
    </source>
</evidence>
<proteinExistence type="predicted"/>